<organism evidence="1 3">
    <name type="scientific">Medicago truncatula</name>
    <name type="common">Barrel medic</name>
    <name type="synonym">Medicago tribuloides</name>
    <dbReference type="NCBI Taxonomy" id="3880"/>
    <lineage>
        <taxon>Eukaryota</taxon>
        <taxon>Viridiplantae</taxon>
        <taxon>Streptophyta</taxon>
        <taxon>Embryophyta</taxon>
        <taxon>Tracheophyta</taxon>
        <taxon>Spermatophyta</taxon>
        <taxon>Magnoliopsida</taxon>
        <taxon>eudicotyledons</taxon>
        <taxon>Gunneridae</taxon>
        <taxon>Pentapetalae</taxon>
        <taxon>rosids</taxon>
        <taxon>fabids</taxon>
        <taxon>Fabales</taxon>
        <taxon>Fabaceae</taxon>
        <taxon>Papilionoideae</taxon>
        <taxon>50 kb inversion clade</taxon>
        <taxon>NPAAA clade</taxon>
        <taxon>Hologalegina</taxon>
        <taxon>IRL clade</taxon>
        <taxon>Trifolieae</taxon>
        <taxon>Medicago</taxon>
    </lineage>
</organism>
<evidence type="ECO:0008006" key="4">
    <source>
        <dbReference type="Google" id="ProtNLM"/>
    </source>
</evidence>
<evidence type="ECO:0000313" key="2">
    <source>
        <dbReference type="EnsemblPlants" id="KEH43470"/>
    </source>
</evidence>
<dbReference type="AlphaFoldDB" id="A0A072VZI5"/>
<dbReference type="HOGENOM" id="CLU_1572971_0_0_1"/>
<sequence>MLENSKDDLCKCWKGMHNMKLQLGKIIASFQKSFYEVEHAHTSLFYEKLRGFVSRAALTCIVVEFERVRYMEIDESTCGCKLRTTYGLPCACELGRYKISGIPIPLDSIHIQWKKLSMEKSTRGRHGNWIKRLKLIKPYYMTNRIKTPPLNYKVWLEGNKYIIQYKQRVC</sequence>
<accession>A0A072VZI5</accession>
<reference evidence="1 3" key="2">
    <citation type="journal article" date="2014" name="BMC Genomics">
        <title>An improved genome release (version Mt4.0) for the model legume Medicago truncatula.</title>
        <authorList>
            <person name="Tang H."/>
            <person name="Krishnakumar V."/>
            <person name="Bidwell S."/>
            <person name="Rosen B."/>
            <person name="Chan A."/>
            <person name="Zhou S."/>
            <person name="Gentzbittel L."/>
            <person name="Childs K.L."/>
            <person name="Yandell M."/>
            <person name="Gundlach H."/>
            <person name="Mayer K.F."/>
            <person name="Schwartz D.C."/>
            <person name="Town C.D."/>
        </authorList>
    </citation>
    <scope>GENOME REANNOTATION</scope>
    <source>
        <strain evidence="1">A17</strain>
        <strain evidence="2 3">cv. Jemalong A17</strain>
    </source>
</reference>
<gene>
    <name evidence="1" type="ordered locus">MTR_1g094105</name>
</gene>
<dbReference type="Proteomes" id="UP000002051">
    <property type="component" value="Unassembled WGS sequence"/>
</dbReference>
<name>A0A072VZI5_MEDTR</name>
<proteinExistence type="predicted"/>
<reference evidence="1 3" key="1">
    <citation type="journal article" date="2011" name="Nature">
        <title>The Medicago genome provides insight into the evolution of rhizobial symbioses.</title>
        <authorList>
            <person name="Young N.D."/>
            <person name="Debelle F."/>
            <person name="Oldroyd G.E."/>
            <person name="Geurts R."/>
            <person name="Cannon S.B."/>
            <person name="Udvardi M.K."/>
            <person name="Benedito V.A."/>
            <person name="Mayer K.F."/>
            <person name="Gouzy J."/>
            <person name="Schoof H."/>
            <person name="Van de Peer Y."/>
            <person name="Proost S."/>
            <person name="Cook D.R."/>
            <person name="Meyers B.C."/>
            <person name="Spannagl M."/>
            <person name="Cheung F."/>
            <person name="De Mita S."/>
            <person name="Krishnakumar V."/>
            <person name="Gundlach H."/>
            <person name="Zhou S."/>
            <person name="Mudge J."/>
            <person name="Bharti A.K."/>
            <person name="Murray J.D."/>
            <person name="Naoumkina M.A."/>
            <person name="Rosen B."/>
            <person name="Silverstein K.A."/>
            <person name="Tang H."/>
            <person name="Rombauts S."/>
            <person name="Zhao P.X."/>
            <person name="Zhou P."/>
            <person name="Barbe V."/>
            <person name="Bardou P."/>
            <person name="Bechner M."/>
            <person name="Bellec A."/>
            <person name="Berger A."/>
            <person name="Berges H."/>
            <person name="Bidwell S."/>
            <person name="Bisseling T."/>
            <person name="Choisne N."/>
            <person name="Couloux A."/>
            <person name="Denny R."/>
            <person name="Deshpande S."/>
            <person name="Dai X."/>
            <person name="Doyle J.J."/>
            <person name="Dudez A.M."/>
            <person name="Farmer A.D."/>
            <person name="Fouteau S."/>
            <person name="Franken C."/>
            <person name="Gibelin C."/>
            <person name="Gish J."/>
            <person name="Goldstein S."/>
            <person name="Gonzalez A.J."/>
            <person name="Green P.J."/>
            <person name="Hallab A."/>
            <person name="Hartog M."/>
            <person name="Hua A."/>
            <person name="Humphray S.J."/>
            <person name="Jeong D.H."/>
            <person name="Jing Y."/>
            <person name="Jocker A."/>
            <person name="Kenton S.M."/>
            <person name="Kim D.J."/>
            <person name="Klee K."/>
            <person name="Lai H."/>
            <person name="Lang C."/>
            <person name="Lin S."/>
            <person name="Macmil S.L."/>
            <person name="Magdelenat G."/>
            <person name="Matthews L."/>
            <person name="McCorrison J."/>
            <person name="Monaghan E.L."/>
            <person name="Mun J.H."/>
            <person name="Najar F.Z."/>
            <person name="Nicholson C."/>
            <person name="Noirot C."/>
            <person name="O'Bleness M."/>
            <person name="Paule C.R."/>
            <person name="Poulain J."/>
            <person name="Prion F."/>
            <person name="Qin B."/>
            <person name="Qu C."/>
            <person name="Retzel E.F."/>
            <person name="Riddle C."/>
            <person name="Sallet E."/>
            <person name="Samain S."/>
            <person name="Samson N."/>
            <person name="Sanders I."/>
            <person name="Saurat O."/>
            <person name="Scarpelli C."/>
            <person name="Schiex T."/>
            <person name="Segurens B."/>
            <person name="Severin A.J."/>
            <person name="Sherrier D.J."/>
            <person name="Shi R."/>
            <person name="Sims S."/>
            <person name="Singer S.R."/>
            <person name="Sinharoy S."/>
            <person name="Sterck L."/>
            <person name="Viollet A."/>
            <person name="Wang B.B."/>
            <person name="Wang K."/>
            <person name="Wang M."/>
            <person name="Wang X."/>
            <person name="Warfsmann J."/>
            <person name="Weissenbach J."/>
            <person name="White D.D."/>
            <person name="White J.D."/>
            <person name="Wiley G.B."/>
            <person name="Wincker P."/>
            <person name="Xing Y."/>
            <person name="Yang L."/>
            <person name="Yao Z."/>
            <person name="Ying F."/>
            <person name="Zhai J."/>
            <person name="Zhou L."/>
            <person name="Zuber A."/>
            <person name="Denarie J."/>
            <person name="Dixon R.A."/>
            <person name="May G.D."/>
            <person name="Schwartz D.C."/>
            <person name="Rogers J."/>
            <person name="Quetier F."/>
            <person name="Town C.D."/>
            <person name="Roe B.A."/>
        </authorList>
    </citation>
    <scope>NUCLEOTIDE SEQUENCE [LARGE SCALE GENOMIC DNA]</scope>
    <source>
        <strain evidence="1">A17</strain>
        <strain evidence="2 3">cv. Jemalong A17</strain>
    </source>
</reference>
<reference evidence="2" key="3">
    <citation type="submission" date="2015-04" db="UniProtKB">
        <authorList>
            <consortium name="EnsemblPlants"/>
        </authorList>
    </citation>
    <scope>IDENTIFICATION</scope>
    <source>
        <strain evidence="2">cv. Jemalong A17</strain>
    </source>
</reference>
<keyword evidence="3" id="KW-1185">Reference proteome</keyword>
<dbReference type="EMBL" id="CM001217">
    <property type="protein sequence ID" value="KEH43470.1"/>
    <property type="molecule type" value="Genomic_DNA"/>
</dbReference>
<dbReference type="EnsemblPlants" id="KEH43470">
    <property type="protein sequence ID" value="KEH43470"/>
    <property type="gene ID" value="MTR_1g094105"/>
</dbReference>
<evidence type="ECO:0000313" key="1">
    <source>
        <dbReference type="EMBL" id="KEH43470.1"/>
    </source>
</evidence>
<protein>
    <recommendedName>
        <fullName evidence="4">Protein FAR1-RELATED SEQUENCE</fullName>
    </recommendedName>
</protein>
<evidence type="ECO:0000313" key="3">
    <source>
        <dbReference type="Proteomes" id="UP000002051"/>
    </source>
</evidence>